<comment type="similarity">
    <text evidence="2 10">Belongs to the disproportionating enzyme family.</text>
</comment>
<evidence type="ECO:0000256" key="9">
    <source>
        <dbReference type="ARBA" id="ARBA00031501"/>
    </source>
</evidence>
<evidence type="ECO:0000313" key="11">
    <source>
        <dbReference type="EMBL" id="SFU44897.1"/>
    </source>
</evidence>
<dbReference type="GO" id="GO:0004134">
    <property type="term" value="F:4-alpha-glucanotransferase activity"/>
    <property type="evidence" value="ECO:0007669"/>
    <property type="project" value="UniProtKB-EC"/>
</dbReference>
<evidence type="ECO:0000256" key="3">
    <source>
        <dbReference type="ARBA" id="ARBA00012560"/>
    </source>
</evidence>
<reference evidence="12" key="1">
    <citation type="submission" date="2016-10" db="EMBL/GenBank/DDBJ databases">
        <authorList>
            <person name="Varghese N."/>
            <person name="Submissions S."/>
        </authorList>
    </citation>
    <scope>NUCLEOTIDE SEQUENCE [LARGE SCALE GENOMIC DNA]</scope>
    <source>
        <strain evidence="12">CGMCC 1.6981</strain>
    </source>
</reference>
<dbReference type="AlphaFoldDB" id="A0A1I7G8Z0"/>
<comment type="catalytic activity">
    <reaction evidence="1 10">
        <text>Transfers a segment of a (1-&gt;4)-alpha-D-glucan to a new position in an acceptor, which may be glucose or a (1-&gt;4)-alpha-D-glucan.</text>
        <dbReference type="EC" id="2.4.1.25"/>
    </reaction>
</comment>
<dbReference type="RefSeq" id="WP_245784158.1">
    <property type="nucleotide sequence ID" value="NZ_FPBP01000002.1"/>
</dbReference>
<evidence type="ECO:0000256" key="7">
    <source>
        <dbReference type="ARBA" id="ARBA00023277"/>
    </source>
</evidence>
<evidence type="ECO:0000256" key="4">
    <source>
        <dbReference type="ARBA" id="ARBA00020295"/>
    </source>
</evidence>
<dbReference type="EMBL" id="FPBP01000002">
    <property type="protein sequence ID" value="SFU44897.1"/>
    <property type="molecule type" value="Genomic_DNA"/>
</dbReference>
<dbReference type="Pfam" id="PF02446">
    <property type="entry name" value="Glyco_hydro_77"/>
    <property type="match status" value="1"/>
</dbReference>
<dbReference type="PANTHER" id="PTHR32438:SF5">
    <property type="entry name" value="4-ALPHA-GLUCANOTRANSFERASE DPE1, CHLOROPLASTIC_AMYLOPLASTIC"/>
    <property type="match status" value="1"/>
</dbReference>
<dbReference type="EC" id="2.4.1.25" evidence="3 10"/>
<evidence type="ECO:0000256" key="6">
    <source>
        <dbReference type="ARBA" id="ARBA00022679"/>
    </source>
</evidence>
<evidence type="ECO:0000256" key="2">
    <source>
        <dbReference type="ARBA" id="ARBA00005684"/>
    </source>
</evidence>
<evidence type="ECO:0000313" key="12">
    <source>
        <dbReference type="Proteomes" id="UP000198693"/>
    </source>
</evidence>
<gene>
    <name evidence="11" type="ORF">SAMN04487955_102358</name>
</gene>
<dbReference type="SUPFAM" id="SSF51445">
    <property type="entry name" value="(Trans)glycosidases"/>
    <property type="match status" value="1"/>
</dbReference>
<keyword evidence="12" id="KW-1185">Reference proteome</keyword>
<dbReference type="NCBIfam" id="TIGR00217">
    <property type="entry name" value="malQ"/>
    <property type="match status" value="1"/>
</dbReference>
<keyword evidence="7 10" id="KW-0119">Carbohydrate metabolism</keyword>
<dbReference type="PANTHER" id="PTHR32438">
    <property type="entry name" value="4-ALPHA-GLUCANOTRANSFERASE DPE1, CHLOROPLASTIC/AMYLOPLASTIC"/>
    <property type="match status" value="1"/>
</dbReference>
<dbReference type="Gene3D" id="3.20.20.80">
    <property type="entry name" value="Glycosidases"/>
    <property type="match status" value="1"/>
</dbReference>
<evidence type="ECO:0000256" key="8">
    <source>
        <dbReference type="ARBA" id="ARBA00031423"/>
    </source>
</evidence>
<accession>A0A1I7G8Z0</accession>
<keyword evidence="6 10" id="KW-0808">Transferase</keyword>
<name>A0A1I7G8Z0_9GAMM</name>
<dbReference type="STRING" id="463301.SAMN04487955_102358"/>
<proteinExistence type="inferred from homology"/>
<organism evidence="11 12">
    <name type="scientific">Halomonas korlensis</name>
    <dbReference type="NCBI Taxonomy" id="463301"/>
    <lineage>
        <taxon>Bacteria</taxon>
        <taxon>Pseudomonadati</taxon>
        <taxon>Pseudomonadota</taxon>
        <taxon>Gammaproteobacteria</taxon>
        <taxon>Oceanospirillales</taxon>
        <taxon>Halomonadaceae</taxon>
        <taxon>Halomonas</taxon>
    </lineage>
</organism>
<evidence type="ECO:0000256" key="5">
    <source>
        <dbReference type="ARBA" id="ARBA00022676"/>
    </source>
</evidence>
<dbReference type="InterPro" id="IPR017853">
    <property type="entry name" value="GH"/>
</dbReference>
<evidence type="ECO:0000256" key="1">
    <source>
        <dbReference type="ARBA" id="ARBA00000439"/>
    </source>
</evidence>
<evidence type="ECO:0000256" key="10">
    <source>
        <dbReference type="RuleBase" id="RU361207"/>
    </source>
</evidence>
<protein>
    <recommendedName>
        <fullName evidence="4 10">4-alpha-glucanotransferase</fullName>
        <ecNumber evidence="3 10">2.4.1.25</ecNumber>
    </recommendedName>
    <alternativeName>
        <fullName evidence="8 10">Amylomaltase</fullName>
    </alternativeName>
    <alternativeName>
        <fullName evidence="9 10">Disproportionating enzyme</fullName>
    </alternativeName>
</protein>
<sequence length="717" mass="78807">MKEMKDLTLLAETVGLILEWEDSDGEPCRLSTDIQRTMLDLLGFPADDEPTLRASLDRAQRLRHPQEPAQWPPLITAESDTVVTLPSSVAPGTPYHLQLEEGGAHEGQVDAHGCLPAVAQTGYHRLAVCGVELTLAVAPRQCFSVADAAEKPTPRVWGLATQLYALRREGDGGIGDLQALQTLARHAAKKGAQAIAISPTHAMFSAWPDRYSPYAPSSRLVRNALYAAPEMQFGDAPVKEAIRRCGLEAALQRLETEDLIDWPTAGRHKLTWLRALFDDFIARDDEPAQLLKRQWAQFRQQGGAHLEDHCRFEALQASRPQESWHDWPEALRRPDSPEVARFAADNAHEVDFHAFLQWLVAEGLSGAQSTAREAGMAIGLIADLAVGADGAGSQTWSRQEEMLQGVSIGAPPDTFNVHGQDWGLASFSPHGLIHSGFRSFIDMLRVGFSHAGGLRIDHALGLLRLWLVPHGAPPTQGAYLRFPFKDMLRLVALESWRHRGIVIGEDLGTVASGFREALASRHILGMQVLWFEQDEQGDFLDASAWTDDAMATSSTHDLPTIAGWWAGRDIEWRSRLGLLAVDQNAESESQARREARANLSAAIGLTHPQRGPSTLEAADFPISRVLDTCVRHLGRTPAPLMLLPVEDALGLEEQANLPATLDEHPNWRRRWTASTEELLESPEVAERLAALAMARGLARQNVGEKVAKNTRETRGGS</sequence>
<dbReference type="InterPro" id="IPR003385">
    <property type="entry name" value="Glyco_hydro_77"/>
</dbReference>
<dbReference type="GO" id="GO:0005975">
    <property type="term" value="P:carbohydrate metabolic process"/>
    <property type="evidence" value="ECO:0007669"/>
    <property type="project" value="InterPro"/>
</dbReference>
<dbReference type="Proteomes" id="UP000198693">
    <property type="component" value="Unassembled WGS sequence"/>
</dbReference>
<keyword evidence="5 10" id="KW-0328">Glycosyltransferase</keyword>